<dbReference type="PANTHER" id="PTHR37437:SF1">
    <property type="entry name" value="LIPOCALIN-RELATED PROTEIN"/>
    <property type="match status" value="1"/>
</dbReference>
<dbReference type="InterPro" id="IPR012674">
    <property type="entry name" value="Calycin"/>
</dbReference>
<gene>
    <name evidence="1" type="ORF">OFUS_LOCUS1077</name>
</gene>
<accession>A0A8J1UDH1</accession>
<dbReference type="EMBL" id="CAIIXF020000001">
    <property type="protein sequence ID" value="CAH1773487.1"/>
    <property type="molecule type" value="Genomic_DNA"/>
</dbReference>
<dbReference type="SUPFAM" id="SSF50814">
    <property type="entry name" value="Lipocalins"/>
    <property type="match status" value="1"/>
</dbReference>
<dbReference type="InterPro" id="IPR000566">
    <property type="entry name" value="Lipocln_cytosolic_FA-bd_dom"/>
</dbReference>
<protein>
    <submittedName>
        <fullName evidence="1">Uncharacterized protein</fullName>
    </submittedName>
</protein>
<proteinExistence type="predicted"/>
<evidence type="ECO:0000313" key="2">
    <source>
        <dbReference type="Proteomes" id="UP000749559"/>
    </source>
</evidence>
<name>A0A8J1UDH1_OWEFU</name>
<organism evidence="1 2">
    <name type="scientific">Owenia fusiformis</name>
    <name type="common">Polychaete worm</name>
    <dbReference type="NCBI Taxonomy" id="6347"/>
    <lineage>
        <taxon>Eukaryota</taxon>
        <taxon>Metazoa</taxon>
        <taxon>Spiralia</taxon>
        <taxon>Lophotrochozoa</taxon>
        <taxon>Annelida</taxon>
        <taxon>Polychaeta</taxon>
        <taxon>Sedentaria</taxon>
        <taxon>Canalipalpata</taxon>
        <taxon>Sabellida</taxon>
        <taxon>Oweniida</taxon>
        <taxon>Oweniidae</taxon>
        <taxon>Owenia</taxon>
    </lineage>
</organism>
<dbReference type="InterPro" id="IPR047202">
    <property type="entry name" value="Lipocalin_Blc-like_dom"/>
</dbReference>
<sequence length="228" mass="25661">NHRADSPVYKLQEKLKMFIKLITLVVILGVANGFIFAPKYKKRVIPTVPKLDAALYIGRWYQMYTNKQATTFTGQDQHCTSATYQLKDATTITVLNSGKIGSPTGRWSQITGYAEQVNATGDPGKFALHLQYVPFTGSYWIIKLGPVINNQYAYSVVTTNDGGQLYVLARNKDTFKDLYEKEILEFCKEKEFTEDVLKPIPTPQEPTCPYANKKLTTLEEDIITGITG</sequence>
<dbReference type="PANTHER" id="PTHR37437">
    <property type="entry name" value="LIPOCALIN-RELATED PROTEIN-RELATED"/>
    <property type="match status" value="1"/>
</dbReference>
<keyword evidence="2" id="KW-1185">Reference proteome</keyword>
<dbReference type="AlphaFoldDB" id="A0A8J1UDH1"/>
<reference evidence="1" key="1">
    <citation type="submission" date="2022-03" db="EMBL/GenBank/DDBJ databases">
        <authorList>
            <person name="Martin C."/>
        </authorList>
    </citation>
    <scope>NUCLEOTIDE SEQUENCE</scope>
</reference>
<dbReference type="Pfam" id="PF08212">
    <property type="entry name" value="Lipocalin_2"/>
    <property type="match status" value="1"/>
</dbReference>
<dbReference type="CDD" id="cd19438">
    <property type="entry name" value="lipocalin_Blc-like"/>
    <property type="match status" value="1"/>
</dbReference>
<evidence type="ECO:0000313" key="1">
    <source>
        <dbReference type="EMBL" id="CAH1773487.1"/>
    </source>
</evidence>
<dbReference type="Gene3D" id="2.40.128.20">
    <property type="match status" value="1"/>
</dbReference>
<comment type="caution">
    <text evidence="1">The sequence shown here is derived from an EMBL/GenBank/DDBJ whole genome shotgun (WGS) entry which is preliminary data.</text>
</comment>
<feature type="non-terminal residue" evidence="1">
    <location>
        <position position="228"/>
    </location>
</feature>
<dbReference type="Proteomes" id="UP000749559">
    <property type="component" value="Unassembled WGS sequence"/>
</dbReference>
<dbReference type="OrthoDB" id="565904at2759"/>